<accession>A0A9P5LKN1</accession>
<comment type="caution">
    <text evidence="1">The sequence shown here is derived from an EMBL/GenBank/DDBJ whole genome shotgun (WGS) entry which is preliminary data.</text>
</comment>
<dbReference type="AlphaFoldDB" id="A0A9P5LKN1"/>
<sequence>MSTDLIASDPTDQFSMDSAAYEYALNSMVGWENDLANQQVDGFDGRIIDPSLNAFDPLTQPSPSHLDILHSLPSSASQTLTQSTVLFQEDFGNASAVNPSSTSNLSPPTHLFSPSKCQCLESLAVLAPRVSNAMQEEQLDGVYKVTEEVIKGCQDILDCTGCQISCTDLICMVAVFQKTDTCFEYIGKADLDSAIKLSLGGHELPINDPKLRAMLVMNLIQQATMVLDAISIRGQTMLRTLCIPSPQAQANIAYLETVITEIKDVLQKVAGSADKTGFPSMGLRGRPSK</sequence>
<gene>
    <name evidence="1" type="ORF">G7Z17_g2760</name>
</gene>
<evidence type="ECO:0000313" key="1">
    <source>
        <dbReference type="EMBL" id="KAF7554603.1"/>
    </source>
</evidence>
<reference evidence="1" key="1">
    <citation type="submission" date="2020-03" db="EMBL/GenBank/DDBJ databases">
        <title>Draft Genome Sequence of Cylindrodendrum hubeiense.</title>
        <authorList>
            <person name="Buettner E."/>
            <person name="Kellner H."/>
        </authorList>
    </citation>
    <scope>NUCLEOTIDE SEQUENCE</scope>
    <source>
        <strain evidence="1">IHI 201604</strain>
    </source>
</reference>
<protein>
    <submittedName>
        <fullName evidence="1">Uncharacterized protein</fullName>
    </submittedName>
</protein>
<dbReference type="EMBL" id="JAANBB010000030">
    <property type="protein sequence ID" value="KAF7554603.1"/>
    <property type="molecule type" value="Genomic_DNA"/>
</dbReference>
<evidence type="ECO:0000313" key="2">
    <source>
        <dbReference type="Proteomes" id="UP000722485"/>
    </source>
</evidence>
<dbReference type="Proteomes" id="UP000722485">
    <property type="component" value="Unassembled WGS sequence"/>
</dbReference>
<proteinExistence type="predicted"/>
<dbReference type="OrthoDB" id="4869221at2759"/>
<organism evidence="1 2">
    <name type="scientific">Cylindrodendrum hubeiense</name>
    <dbReference type="NCBI Taxonomy" id="595255"/>
    <lineage>
        <taxon>Eukaryota</taxon>
        <taxon>Fungi</taxon>
        <taxon>Dikarya</taxon>
        <taxon>Ascomycota</taxon>
        <taxon>Pezizomycotina</taxon>
        <taxon>Sordariomycetes</taxon>
        <taxon>Hypocreomycetidae</taxon>
        <taxon>Hypocreales</taxon>
        <taxon>Nectriaceae</taxon>
        <taxon>Cylindrodendrum</taxon>
    </lineage>
</organism>
<name>A0A9P5LKN1_9HYPO</name>
<keyword evidence="2" id="KW-1185">Reference proteome</keyword>